<feature type="compositionally biased region" description="Low complexity" evidence="5">
    <location>
        <begin position="235"/>
        <end position="251"/>
    </location>
</feature>
<dbReference type="SUPFAM" id="SSF57850">
    <property type="entry name" value="RING/U-box"/>
    <property type="match status" value="1"/>
</dbReference>
<name>A0AAD3DV98_9CHLO</name>
<feature type="compositionally biased region" description="Acidic residues" evidence="5">
    <location>
        <begin position="380"/>
        <end position="389"/>
    </location>
</feature>
<dbReference type="InterPro" id="IPR017907">
    <property type="entry name" value="Znf_RING_CS"/>
</dbReference>
<evidence type="ECO:0000313" key="8">
    <source>
        <dbReference type="EMBL" id="GFR48493.1"/>
    </source>
</evidence>
<protein>
    <recommendedName>
        <fullName evidence="10">LON peptidase N-terminal domain and RING finger protein 3</fullName>
    </recommendedName>
</protein>
<dbReference type="InterPro" id="IPR003111">
    <property type="entry name" value="Lon_prtase_N"/>
</dbReference>
<dbReference type="GO" id="GO:0061630">
    <property type="term" value="F:ubiquitin protein ligase activity"/>
    <property type="evidence" value="ECO:0007669"/>
    <property type="project" value="TreeGrafter"/>
</dbReference>
<dbReference type="PANTHER" id="PTHR23327">
    <property type="entry name" value="RING FINGER PROTEIN 127"/>
    <property type="match status" value="1"/>
</dbReference>
<dbReference type="SMART" id="SM00028">
    <property type="entry name" value="TPR"/>
    <property type="match status" value="2"/>
</dbReference>
<keyword evidence="2 4" id="KW-0863">Zinc-finger</keyword>
<evidence type="ECO:0000313" key="9">
    <source>
        <dbReference type="Proteomes" id="UP001054857"/>
    </source>
</evidence>
<feature type="compositionally biased region" description="Basic and acidic residues" evidence="5">
    <location>
        <begin position="22"/>
        <end position="32"/>
    </location>
</feature>
<feature type="compositionally biased region" description="Low complexity" evidence="5">
    <location>
        <begin position="262"/>
        <end position="271"/>
    </location>
</feature>
<dbReference type="InterPro" id="IPR001841">
    <property type="entry name" value="Znf_RING"/>
</dbReference>
<dbReference type="Gene3D" id="2.30.130.40">
    <property type="entry name" value="LON domain-like"/>
    <property type="match status" value="1"/>
</dbReference>
<feature type="domain" description="RING-type" evidence="6">
    <location>
        <begin position="305"/>
        <end position="343"/>
    </location>
</feature>
<dbReference type="Pfam" id="PF02190">
    <property type="entry name" value="LON_substr_bdg"/>
    <property type="match status" value="1"/>
</dbReference>
<evidence type="ECO:0000256" key="3">
    <source>
        <dbReference type="ARBA" id="ARBA00022833"/>
    </source>
</evidence>
<sequence>MDTFDANALGSSQQTGPGAEQVHGESLGEARGTDSVFPSMSHMEATAGVLLVNSGTRDPAARVFARVASVSQGSDTVAQAEQDPTELAAMNVAKERGNGLYSAQQYGEAAAAYTEALRLAREPGHVAALLSERSAAYASLSRSYLQRPARRSEGAALFDLDPACLAQMALRDAERAVRLRPEWGEAHGRKADALFLLERYYEAREAYLSGLEREPTHGSLQAGLRQVHELLSGYPSDPTSTSPAAAAASPPSVSPPNGISCPNPATPNTITTPKRRRMIAVMAAAADAPQGQQQQQQAMLEEWDCGLCCGLLYNPVTTPCGHSFCRGCLARALDHQSRCPYCRTVLHMSCGAPLHLSVTLAALLARAFPEEYQQRRREEEGEEQEEQEQEGMGMATFGTTQRDTAAAAAGGNGAAAVPATPAGPNPVAAAAASPAQPTNPPSNNALLSPTPPPSSSPPSSSSPSALLPLFVMSLVMPGEGLALNIFEPRYRLLVRRCMEGGRRLGLAQARRDRQGVEEVAVEAEILECQPQPDGRYYLEVVGRRRVAVGALGELDGYRVARCMEMRDEVPAPGSPEALRVSELAERLETQLDAVLARLRQLATGGGGGGGYGGGRLAAHARAVLGGVGAERPPREAVERWSMWAASLLCQLLPELDRLPLLLTRDTGERLGRLWAAVEARRVVEIGADAAAGAGGGAGGGAACVVM</sequence>
<organism evidence="8 9">
    <name type="scientific">Astrephomene gubernaculifera</name>
    <dbReference type="NCBI Taxonomy" id="47775"/>
    <lineage>
        <taxon>Eukaryota</taxon>
        <taxon>Viridiplantae</taxon>
        <taxon>Chlorophyta</taxon>
        <taxon>core chlorophytes</taxon>
        <taxon>Chlorophyceae</taxon>
        <taxon>CS clade</taxon>
        <taxon>Chlamydomonadales</taxon>
        <taxon>Astrephomenaceae</taxon>
        <taxon>Astrephomene</taxon>
    </lineage>
</organism>
<dbReference type="SMART" id="SM00184">
    <property type="entry name" value="RING"/>
    <property type="match status" value="1"/>
</dbReference>
<dbReference type="GO" id="GO:0008270">
    <property type="term" value="F:zinc ion binding"/>
    <property type="evidence" value="ECO:0007669"/>
    <property type="project" value="UniProtKB-KW"/>
</dbReference>
<evidence type="ECO:0000259" key="7">
    <source>
        <dbReference type="PROSITE" id="PS51787"/>
    </source>
</evidence>
<dbReference type="Pfam" id="PF13923">
    <property type="entry name" value="zf-C3HC4_2"/>
    <property type="match status" value="1"/>
</dbReference>
<dbReference type="PANTHER" id="PTHR23327:SF42">
    <property type="entry name" value="LON PEPTIDASE N-TERMINAL DOMAIN AND RING FINGER PROTEIN C14F5.10C"/>
    <property type="match status" value="1"/>
</dbReference>
<dbReference type="InterPro" id="IPR015947">
    <property type="entry name" value="PUA-like_sf"/>
</dbReference>
<dbReference type="Gene3D" id="1.25.40.10">
    <property type="entry name" value="Tetratricopeptide repeat domain"/>
    <property type="match status" value="1"/>
</dbReference>
<evidence type="ECO:0008006" key="10">
    <source>
        <dbReference type="Google" id="ProtNLM"/>
    </source>
</evidence>
<keyword evidence="9" id="KW-1185">Reference proteome</keyword>
<evidence type="ECO:0000256" key="1">
    <source>
        <dbReference type="ARBA" id="ARBA00022723"/>
    </source>
</evidence>
<dbReference type="CDD" id="cd16514">
    <property type="entry name" value="RING-HC_LONFs_rpt2"/>
    <property type="match status" value="1"/>
</dbReference>
<evidence type="ECO:0000256" key="4">
    <source>
        <dbReference type="PROSITE-ProRule" id="PRU00175"/>
    </source>
</evidence>
<dbReference type="Proteomes" id="UP001054857">
    <property type="component" value="Unassembled WGS sequence"/>
</dbReference>
<feature type="compositionally biased region" description="Low complexity" evidence="5">
    <location>
        <begin position="405"/>
        <end position="448"/>
    </location>
</feature>
<accession>A0AAD3DV98</accession>
<dbReference type="InterPro" id="IPR013083">
    <property type="entry name" value="Znf_RING/FYVE/PHD"/>
</dbReference>
<evidence type="ECO:0000256" key="2">
    <source>
        <dbReference type="ARBA" id="ARBA00022771"/>
    </source>
</evidence>
<dbReference type="InterPro" id="IPR011990">
    <property type="entry name" value="TPR-like_helical_dom_sf"/>
</dbReference>
<evidence type="ECO:0000256" key="5">
    <source>
        <dbReference type="SAM" id="MobiDB-lite"/>
    </source>
</evidence>
<dbReference type="SUPFAM" id="SSF48452">
    <property type="entry name" value="TPR-like"/>
    <property type="match status" value="1"/>
</dbReference>
<feature type="region of interest" description="Disordered" evidence="5">
    <location>
        <begin position="1"/>
        <end position="36"/>
    </location>
</feature>
<reference evidence="8 9" key="1">
    <citation type="journal article" date="2021" name="Sci. Rep.">
        <title>Genome sequencing of the multicellular alga Astrephomene provides insights into convergent evolution of germ-soma differentiation.</title>
        <authorList>
            <person name="Yamashita S."/>
            <person name="Yamamoto K."/>
            <person name="Matsuzaki R."/>
            <person name="Suzuki S."/>
            <person name="Yamaguchi H."/>
            <person name="Hirooka S."/>
            <person name="Minakuchi Y."/>
            <person name="Miyagishima S."/>
            <person name="Kawachi M."/>
            <person name="Toyoda A."/>
            <person name="Nozaki H."/>
        </authorList>
    </citation>
    <scope>NUCLEOTIDE SEQUENCE [LARGE SCALE GENOMIC DNA]</scope>
    <source>
        <strain evidence="8 9">NIES-4017</strain>
    </source>
</reference>
<feature type="region of interest" description="Disordered" evidence="5">
    <location>
        <begin position="231"/>
        <end position="271"/>
    </location>
</feature>
<dbReference type="Gene3D" id="3.30.40.10">
    <property type="entry name" value="Zinc/RING finger domain, C3HC4 (zinc finger)"/>
    <property type="match status" value="1"/>
</dbReference>
<feature type="region of interest" description="Disordered" evidence="5">
    <location>
        <begin position="403"/>
        <end position="463"/>
    </location>
</feature>
<keyword evidence="1" id="KW-0479">Metal-binding</keyword>
<dbReference type="EMBL" id="BMAR01000024">
    <property type="protein sequence ID" value="GFR48493.1"/>
    <property type="molecule type" value="Genomic_DNA"/>
</dbReference>
<feature type="domain" description="Lon N-terminal" evidence="7">
    <location>
        <begin position="464"/>
        <end position="681"/>
    </location>
</feature>
<dbReference type="SUPFAM" id="SSF88697">
    <property type="entry name" value="PUA domain-like"/>
    <property type="match status" value="1"/>
</dbReference>
<evidence type="ECO:0000259" key="6">
    <source>
        <dbReference type="PROSITE" id="PS50089"/>
    </source>
</evidence>
<dbReference type="InterPro" id="IPR019734">
    <property type="entry name" value="TPR_rpt"/>
</dbReference>
<gene>
    <name evidence="8" type="ORF">Agub_g10391</name>
</gene>
<proteinExistence type="predicted"/>
<dbReference type="PROSITE" id="PS51787">
    <property type="entry name" value="LON_N"/>
    <property type="match status" value="1"/>
</dbReference>
<dbReference type="GO" id="GO:0005737">
    <property type="term" value="C:cytoplasm"/>
    <property type="evidence" value="ECO:0007669"/>
    <property type="project" value="UniProtKB-ARBA"/>
</dbReference>
<feature type="region of interest" description="Disordered" evidence="5">
    <location>
        <begin position="373"/>
        <end position="392"/>
    </location>
</feature>
<dbReference type="PROSITE" id="PS50089">
    <property type="entry name" value="ZF_RING_2"/>
    <property type="match status" value="1"/>
</dbReference>
<keyword evidence="3" id="KW-0862">Zinc</keyword>
<dbReference type="SMART" id="SM00464">
    <property type="entry name" value="LON"/>
    <property type="match status" value="1"/>
</dbReference>
<comment type="caution">
    <text evidence="8">The sequence shown here is derived from an EMBL/GenBank/DDBJ whole genome shotgun (WGS) entry which is preliminary data.</text>
</comment>
<dbReference type="PROSITE" id="PS00518">
    <property type="entry name" value="ZF_RING_1"/>
    <property type="match status" value="1"/>
</dbReference>
<dbReference type="InterPro" id="IPR046336">
    <property type="entry name" value="Lon_prtase_N_sf"/>
</dbReference>
<dbReference type="AlphaFoldDB" id="A0AAD3DV98"/>